<evidence type="ECO:0000313" key="2">
    <source>
        <dbReference type="Proteomes" id="UP000192582"/>
    </source>
</evidence>
<organism evidence="1 2">
    <name type="scientific">Deinococcus hopiensis KR-140</name>
    <dbReference type="NCBI Taxonomy" id="695939"/>
    <lineage>
        <taxon>Bacteria</taxon>
        <taxon>Thermotogati</taxon>
        <taxon>Deinococcota</taxon>
        <taxon>Deinococci</taxon>
        <taxon>Deinococcales</taxon>
        <taxon>Deinococcaceae</taxon>
        <taxon>Deinococcus</taxon>
    </lineage>
</organism>
<sequence>MTVGKGLQALTCPGRFEGGFHFWTFAKVIGTLIAAHSYPHQVLFHQLVKHALQSLWSS</sequence>
<gene>
    <name evidence="1" type="ORF">SAMN00790413_04445</name>
</gene>
<proteinExistence type="predicted"/>
<name>A0A1W1UQY3_9DEIO</name>
<dbReference type="Proteomes" id="UP000192582">
    <property type="component" value="Unassembled WGS sequence"/>
</dbReference>
<dbReference type="EMBL" id="FWWU01000006">
    <property type="protein sequence ID" value="SMB83443.1"/>
    <property type="molecule type" value="Genomic_DNA"/>
</dbReference>
<protein>
    <submittedName>
        <fullName evidence="1">Uncharacterized protein</fullName>
    </submittedName>
</protein>
<dbReference type="STRING" id="695939.SAMN00790413_04445"/>
<keyword evidence="2" id="KW-1185">Reference proteome</keyword>
<accession>A0A1W1UQY3</accession>
<reference evidence="1 2" key="1">
    <citation type="submission" date="2017-04" db="EMBL/GenBank/DDBJ databases">
        <authorList>
            <person name="Afonso C.L."/>
            <person name="Miller P.J."/>
            <person name="Scott M.A."/>
            <person name="Spackman E."/>
            <person name="Goraichik I."/>
            <person name="Dimitrov K.M."/>
            <person name="Suarez D.L."/>
            <person name="Swayne D.E."/>
        </authorList>
    </citation>
    <scope>NUCLEOTIDE SEQUENCE [LARGE SCALE GENOMIC DNA]</scope>
    <source>
        <strain evidence="1 2">KR-140</strain>
    </source>
</reference>
<dbReference type="AlphaFoldDB" id="A0A1W1UQY3"/>
<evidence type="ECO:0000313" key="1">
    <source>
        <dbReference type="EMBL" id="SMB83443.1"/>
    </source>
</evidence>